<gene>
    <name evidence="2" type="ORF">K1J60_06125</name>
</gene>
<dbReference type="EMBL" id="CP080647">
    <property type="protein sequence ID" value="QYX76140.1"/>
    <property type="molecule type" value="Genomic_DNA"/>
</dbReference>
<sequence length="201" mass="22292">MASGFDDIFAELTNINAEQVLLSERVKLLEEQLAAGGSGSGEADGEKERPVGAPVRWDELDAEERAVLWPKFVRWVIWVADRYEMTTDQLPRQCWWKHGAVVEELTALWTSHESAYASGEDGGSAPYLWQDALARAVERMGRFWLGSCRNGQHRARHRDAPWGEDAEYLSLLLAAGGPDPDGDAPGPPDEDRPDSDEDGSK</sequence>
<organism evidence="2 3">
    <name type="scientific">Streptomyces akebiae</name>
    <dbReference type="NCBI Taxonomy" id="2865673"/>
    <lineage>
        <taxon>Bacteria</taxon>
        <taxon>Bacillati</taxon>
        <taxon>Actinomycetota</taxon>
        <taxon>Actinomycetes</taxon>
        <taxon>Kitasatosporales</taxon>
        <taxon>Streptomycetaceae</taxon>
        <taxon>Streptomyces</taxon>
    </lineage>
</organism>
<keyword evidence="3" id="KW-1185">Reference proteome</keyword>
<feature type="region of interest" description="Disordered" evidence="1">
    <location>
        <begin position="173"/>
        <end position="201"/>
    </location>
</feature>
<name>A0ABX8XKQ8_9ACTN</name>
<dbReference type="RefSeq" id="WP_220645275.1">
    <property type="nucleotide sequence ID" value="NZ_CP080647.1"/>
</dbReference>
<dbReference type="Proteomes" id="UP000827138">
    <property type="component" value="Chromosome"/>
</dbReference>
<evidence type="ECO:0000313" key="3">
    <source>
        <dbReference type="Proteomes" id="UP000827138"/>
    </source>
</evidence>
<evidence type="ECO:0000313" key="2">
    <source>
        <dbReference type="EMBL" id="QYX76140.1"/>
    </source>
</evidence>
<evidence type="ECO:0008006" key="4">
    <source>
        <dbReference type="Google" id="ProtNLM"/>
    </source>
</evidence>
<evidence type="ECO:0000256" key="1">
    <source>
        <dbReference type="SAM" id="MobiDB-lite"/>
    </source>
</evidence>
<protein>
    <recommendedName>
        <fullName evidence="4">DUF4913 domain-containing protein</fullName>
    </recommendedName>
</protein>
<feature type="compositionally biased region" description="Acidic residues" evidence="1">
    <location>
        <begin position="191"/>
        <end position="201"/>
    </location>
</feature>
<accession>A0ABX8XKQ8</accession>
<proteinExistence type="predicted"/>
<reference evidence="2 3" key="1">
    <citation type="submission" date="2021-08" db="EMBL/GenBank/DDBJ databases">
        <authorList>
            <person name="Ping M."/>
        </authorList>
    </citation>
    <scope>NUCLEOTIDE SEQUENCE [LARGE SCALE GENOMIC DNA]</scope>
    <source>
        <strain evidence="2 3">MG28</strain>
    </source>
</reference>